<dbReference type="AlphaFoldDB" id="A0AAP0HM89"/>
<dbReference type="PANTHER" id="PTHR31407:SF7">
    <property type="entry name" value="PSBP DOMAIN-CONTAINING PROTEIN 5, CHLOROPLASTIC"/>
    <property type="match status" value="1"/>
</dbReference>
<name>A0AAP0HM89_9MAGN</name>
<dbReference type="SUPFAM" id="SSF55724">
    <property type="entry name" value="Mog1p/PsbP-like"/>
    <property type="match status" value="1"/>
</dbReference>
<keyword evidence="2" id="KW-1185">Reference proteome</keyword>
<organism evidence="1 2">
    <name type="scientific">Stephania cephalantha</name>
    <dbReference type="NCBI Taxonomy" id="152367"/>
    <lineage>
        <taxon>Eukaryota</taxon>
        <taxon>Viridiplantae</taxon>
        <taxon>Streptophyta</taxon>
        <taxon>Embryophyta</taxon>
        <taxon>Tracheophyta</taxon>
        <taxon>Spermatophyta</taxon>
        <taxon>Magnoliopsida</taxon>
        <taxon>Ranunculales</taxon>
        <taxon>Menispermaceae</taxon>
        <taxon>Menispermoideae</taxon>
        <taxon>Cissampelideae</taxon>
        <taxon>Stephania</taxon>
    </lineage>
</organism>
<evidence type="ECO:0000313" key="1">
    <source>
        <dbReference type="EMBL" id="KAK9093883.1"/>
    </source>
</evidence>
<reference evidence="1 2" key="1">
    <citation type="submission" date="2024-01" db="EMBL/GenBank/DDBJ databases">
        <title>Genome assemblies of Stephania.</title>
        <authorList>
            <person name="Yang L."/>
        </authorList>
    </citation>
    <scope>NUCLEOTIDE SEQUENCE [LARGE SCALE GENOMIC DNA]</scope>
    <source>
        <strain evidence="1">JXDWG</strain>
        <tissue evidence="1">Leaf</tissue>
    </source>
</reference>
<dbReference type="EMBL" id="JBBNAG010000011">
    <property type="protein sequence ID" value="KAK9093883.1"/>
    <property type="molecule type" value="Genomic_DNA"/>
</dbReference>
<sequence>MGRAHGMARPLHCCAERFVKAGMGMGMPKADKKFIFMVFVGNGIKMEFAHLGCICFATELVEDVKMASMVDDINAYSFMYPVELPSKKFAFKWVESEKTERYSSPHHYLIDGEPYWYYEYLVRKSPTSSAQESNIYGHYVAATAERDGYLYSLNASTLSKKWNLASRDARVESCIAAPHYPIKDQRLEWPFWFYVTLGLVALESCTCTDVRLVTLAPDAMFGWFLRQTIMYLLTRTLGDYGDFNFVSRFS</sequence>
<evidence type="ECO:0000313" key="2">
    <source>
        <dbReference type="Proteomes" id="UP001419268"/>
    </source>
</evidence>
<protein>
    <submittedName>
        <fullName evidence="1">Uncharacterized protein</fullName>
    </submittedName>
</protein>
<dbReference type="PANTHER" id="PTHR31407">
    <property type="match status" value="1"/>
</dbReference>
<dbReference type="Gene3D" id="3.40.1000.10">
    <property type="entry name" value="Mog1/PsbP, alpha/beta/alpha sandwich"/>
    <property type="match status" value="1"/>
</dbReference>
<dbReference type="InterPro" id="IPR016123">
    <property type="entry name" value="Mog1/PsbP_a/b/a-sand"/>
</dbReference>
<gene>
    <name evidence="1" type="ORF">Scep_025352</name>
</gene>
<comment type="caution">
    <text evidence="1">The sequence shown here is derived from an EMBL/GenBank/DDBJ whole genome shotgun (WGS) entry which is preliminary data.</text>
</comment>
<proteinExistence type="predicted"/>
<accession>A0AAP0HM89</accession>
<dbReference type="Proteomes" id="UP001419268">
    <property type="component" value="Unassembled WGS sequence"/>
</dbReference>